<evidence type="ECO:0000313" key="3">
    <source>
        <dbReference type="Proteomes" id="UP001623600"/>
    </source>
</evidence>
<dbReference type="InterPro" id="IPR052026">
    <property type="entry name" value="ExeA_AAA_ATPase_DNA-bind"/>
</dbReference>
<gene>
    <name evidence="2" type="ORF">ACJDTP_02600</name>
</gene>
<dbReference type="RefSeq" id="WP_406760413.1">
    <property type="nucleotide sequence ID" value="NZ_JBJIAB010000002.1"/>
</dbReference>
<dbReference type="Pfam" id="PF13401">
    <property type="entry name" value="AAA_22"/>
    <property type="match status" value="1"/>
</dbReference>
<comment type="caution">
    <text evidence="2">The sequence shown here is derived from an EMBL/GenBank/DDBJ whole genome shotgun (WGS) entry which is preliminary data.</text>
</comment>
<organism evidence="2 3">
    <name type="scientific">Candidatus Clostridium helianthi</name>
    <dbReference type="NCBI Taxonomy" id="3381660"/>
    <lineage>
        <taxon>Bacteria</taxon>
        <taxon>Bacillati</taxon>
        <taxon>Bacillota</taxon>
        <taxon>Clostridia</taxon>
        <taxon>Eubacteriales</taxon>
        <taxon>Clostridiaceae</taxon>
        <taxon>Clostridium</taxon>
    </lineage>
</organism>
<dbReference type="Gene3D" id="3.40.50.300">
    <property type="entry name" value="P-loop containing nucleotide triphosphate hydrolases"/>
    <property type="match status" value="1"/>
</dbReference>
<evidence type="ECO:0000313" key="2">
    <source>
        <dbReference type="EMBL" id="MFL0163956.1"/>
    </source>
</evidence>
<dbReference type="Proteomes" id="UP001623600">
    <property type="component" value="Unassembled WGS sequence"/>
</dbReference>
<sequence>MSKIFLPNGMEASKAIYSELPIFEYNSNPYIQALPQIKNKEEIIKSLMINQPFDVNEREFDSSIRVHLIQRIYKVFLALPIHVRVWNNINTLIRQGYVARNPFSKEYKRFVNETGKQIINRTFDINSRSSFRTTASCGLLVGHSGMGKSTVTNLTVSCIPQIICHNEYNGMNFNQIQLSWLKLEAPFNSSPKSLAHQFFIKIDELLGTDNFKRSVSRNLSTDSMMSLIGKVANNVGLGMLIIDELQHLNRGGTSQIMNFLVSLINLFGVPILFIGTPASYDIFQSELRISRRVTGNGEIIWNNMNNDEEFSLLLKGLWRYQWTRKPVALTDEIVNLFYYFTQGISDLVVKLFVNCQYVAITTGKEEITKELIAKVAEQEFRLMKPMIEAIRSGNTYKIQQYEDIRRLDINNTVEEEKKPNIKTVKNEKSIVVDKKEKNPLINKIKSIKVKELNDDDLRKLVHEGGLKGKSPYNILNENEYIDDMSYFQDGVEL</sequence>
<dbReference type="PANTHER" id="PTHR35894:SF1">
    <property type="entry name" value="PHOSPHORIBULOKINASE _ URIDINE KINASE FAMILY"/>
    <property type="match status" value="1"/>
</dbReference>
<dbReference type="PANTHER" id="PTHR35894">
    <property type="entry name" value="GENERAL SECRETION PATHWAY PROTEIN A-RELATED"/>
    <property type="match status" value="1"/>
</dbReference>
<proteinExistence type="predicted"/>
<keyword evidence="2" id="KW-0067">ATP-binding</keyword>
<protein>
    <submittedName>
        <fullName evidence="2">ATP-binding protein</fullName>
    </submittedName>
</protein>
<accession>A0ABW8RZE5</accession>
<dbReference type="GO" id="GO:0005524">
    <property type="term" value="F:ATP binding"/>
    <property type="evidence" value="ECO:0007669"/>
    <property type="project" value="UniProtKB-KW"/>
</dbReference>
<dbReference type="EMBL" id="JBJIAB010000002">
    <property type="protein sequence ID" value="MFL0163956.1"/>
    <property type="molecule type" value="Genomic_DNA"/>
</dbReference>
<dbReference type="SUPFAM" id="SSF52540">
    <property type="entry name" value="P-loop containing nucleoside triphosphate hydrolases"/>
    <property type="match status" value="1"/>
</dbReference>
<dbReference type="InterPro" id="IPR027417">
    <property type="entry name" value="P-loop_NTPase"/>
</dbReference>
<name>A0ABW8RZE5_9CLOT</name>
<keyword evidence="2" id="KW-0547">Nucleotide-binding</keyword>
<evidence type="ECO:0000259" key="1">
    <source>
        <dbReference type="Pfam" id="PF13401"/>
    </source>
</evidence>
<reference evidence="2 3" key="1">
    <citation type="submission" date="2024-11" db="EMBL/GenBank/DDBJ databases">
        <authorList>
            <person name="Heng Y.C."/>
            <person name="Lim A.C.H."/>
            <person name="Lee J.K.Y."/>
            <person name="Kittelmann S."/>
        </authorList>
    </citation>
    <scope>NUCLEOTIDE SEQUENCE [LARGE SCALE GENOMIC DNA]</scope>
    <source>
        <strain evidence="2 3">WILCCON 0112</strain>
    </source>
</reference>
<feature type="domain" description="ORC1/DEAH AAA+ ATPase" evidence="1">
    <location>
        <begin position="134"/>
        <end position="281"/>
    </location>
</feature>
<dbReference type="InterPro" id="IPR049945">
    <property type="entry name" value="AAA_22"/>
</dbReference>
<keyword evidence="3" id="KW-1185">Reference proteome</keyword>